<dbReference type="Proteomes" id="UP000054359">
    <property type="component" value="Unassembled WGS sequence"/>
</dbReference>
<dbReference type="STRING" id="407821.A0A087TV66"/>
<dbReference type="PANTHER" id="PTHR47326">
    <property type="entry name" value="TRANSPOSABLE ELEMENT TC3 TRANSPOSASE-LIKE PROTEIN"/>
    <property type="match status" value="1"/>
</dbReference>
<proteinExistence type="predicted"/>
<dbReference type="GO" id="GO:0003676">
    <property type="term" value="F:nucleic acid binding"/>
    <property type="evidence" value="ECO:0007669"/>
    <property type="project" value="InterPro"/>
</dbReference>
<sequence>MQQCMWFQHDCTPVHFSHTAPPPHLDDTLKMQWIGIGAIILWPPRSPDLLPNDFIFGSYMKSLVYEMLGESAIDLVAHTITAK</sequence>
<dbReference type="PANTHER" id="PTHR47326:SF1">
    <property type="entry name" value="HTH PSQ-TYPE DOMAIN-CONTAINING PROTEIN"/>
    <property type="match status" value="1"/>
</dbReference>
<name>A0A087TV66_STEMI</name>
<dbReference type="InterPro" id="IPR036397">
    <property type="entry name" value="RNaseH_sf"/>
</dbReference>
<organism evidence="1 2">
    <name type="scientific">Stegodyphus mimosarum</name>
    <name type="common">African social velvet spider</name>
    <dbReference type="NCBI Taxonomy" id="407821"/>
    <lineage>
        <taxon>Eukaryota</taxon>
        <taxon>Metazoa</taxon>
        <taxon>Ecdysozoa</taxon>
        <taxon>Arthropoda</taxon>
        <taxon>Chelicerata</taxon>
        <taxon>Arachnida</taxon>
        <taxon>Araneae</taxon>
        <taxon>Araneomorphae</taxon>
        <taxon>Entelegynae</taxon>
        <taxon>Eresoidea</taxon>
        <taxon>Eresidae</taxon>
        <taxon>Stegodyphus</taxon>
    </lineage>
</organism>
<keyword evidence="2" id="KW-1185">Reference proteome</keyword>
<dbReference type="AlphaFoldDB" id="A0A087TV66"/>
<protein>
    <submittedName>
        <fullName evidence="1">Uncharacterized protein</fullName>
    </submittedName>
</protein>
<accession>A0A087TV66</accession>
<dbReference type="Gene3D" id="3.30.420.10">
    <property type="entry name" value="Ribonuclease H-like superfamily/Ribonuclease H"/>
    <property type="match status" value="1"/>
</dbReference>
<gene>
    <name evidence="1" type="ORF">X975_18470</name>
</gene>
<evidence type="ECO:0000313" key="2">
    <source>
        <dbReference type="Proteomes" id="UP000054359"/>
    </source>
</evidence>
<feature type="non-terminal residue" evidence="1">
    <location>
        <position position="83"/>
    </location>
</feature>
<dbReference type="EMBL" id="KK116882">
    <property type="protein sequence ID" value="KFM69005.1"/>
    <property type="molecule type" value="Genomic_DNA"/>
</dbReference>
<evidence type="ECO:0000313" key="1">
    <source>
        <dbReference type="EMBL" id="KFM69005.1"/>
    </source>
</evidence>
<dbReference type="OrthoDB" id="8122262at2759"/>
<reference evidence="1 2" key="1">
    <citation type="submission" date="2013-11" db="EMBL/GenBank/DDBJ databases">
        <title>Genome sequencing of Stegodyphus mimosarum.</title>
        <authorList>
            <person name="Bechsgaard J."/>
        </authorList>
    </citation>
    <scope>NUCLEOTIDE SEQUENCE [LARGE SCALE GENOMIC DNA]</scope>
</reference>